<dbReference type="InterPro" id="IPR051260">
    <property type="entry name" value="Diverse_substr_monoxygenases"/>
</dbReference>
<reference evidence="5 6" key="1">
    <citation type="submission" date="2020-01" db="EMBL/GenBank/DDBJ databases">
        <title>Identification and distribution of gene clusters putatively required for synthesis of sphingolipid metabolism inhibitors in phylogenetically diverse species of the filamentous fungus Fusarium.</title>
        <authorList>
            <person name="Kim H.-S."/>
            <person name="Busman M."/>
            <person name="Brown D.W."/>
            <person name="Divon H."/>
            <person name="Uhlig S."/>
            <person name="Proctor R.H."/>
        </authorList>
    </citation>
    <scope>NUCLEOTIDE SEQUENCE [LARGE SCALE GENOMIC DNA]</scope>
    <source>
        <strain evidence="5 6">NRRL 20459</strain>
    </source>
</reference>
<keyword evidence="3" id="KW-0560">Oxidoreductase</keyword>
<keyword evidence="4" id="KW-0503">Monooxygenase</keyword>
<protein>
    <submittedName>
        <fullName evidence="5">Xenobiotic compound family</fullName>
    </submittedName>
</protein>
<dbReference type="GO" id="GO:0016705">
    <property type="term" value="F:oxidoreductase activity, acting on paired donors, with incorporation or reduction of molecular oxygen"/>
    <property type="evidence" value="ECO:0007669"/>
    <property type="project" value="InterPro"/>
</dbReference>
<accession>A0A8H4LE35</accession>
<keyword evidence="6" id="KW-1185">Reference proteome</keyword>
<dbReference type="GO" id="GO:0004497">
    <property type="term" value="F:monooxygenase activity"/>
    <property type="evidence" value="ECO:0007669"/>
    <property type="project" value="UniProtKB-KW"/>
</dbReference>
<dbReference type="OrthoDB" id="5561043at2759"/>
<proteinExistence type="predicted"/>
<evidence type="ECO:0000256" key="2">
    <source>
        <dbReference type="ARBA" id="ARBA00022643"/>
    </source>
</evidence>
<dbReference type="Proteomes" id="UP000554235">
    <property type="component" value="Unassembled WGS sequence"/>
</dbReference>
<sequence length="178" mass="19897">MFFIAAERYLNQIEMEKWITIADVDRFNIGHVAVPQAWEDVIEFLIPELQSRGWLGDGGYPVPGGTARENLYATPGQAKLRETHQGFQYKFERQGPPSRQPNTLTFLPHQQQHHCRVPSLMLRTLANMDPLTTLGVIAAGVQMVDVAAKLLLESLSLARGLQETPAVMALSAPTTRYI</sequence>
<keyword evidence="1" id="KW-0285">Flavoprotein</keyword>
<evidence type="ECO:0000256" key="1">
    <source>
        <dbReference type="ARBA" id="ARBA00022630"/>
    </source>
</evidence>
<dbReference type="PANTHER" id="PTHR30011">
    <property type="entry name" value="ALKANESULFONATE MONOOXYGENASE-RELATED"/>
    <property type="match status" value="1"/>
</dbReference>
<evidence type="ECO:0000313" key="6">
    <source>
        <dbReference type="Proteomes" id="UP000554235"/>
    </source>
</evidence>
<organism evidence="5 6">
    <name type="scientific">Fusarium albosuccineum</name>
    <dbReference type="NCBI Taxonomy" id="1237068"/>
    <lineage>
        <taxon>Eukaryota</taxon>
        <taxon>Fungi</taxon>
        <taxon>Dikarya</taxon>
        <taxon>Ascomycota</taxon>
        <taxon>Pezizomycotina</taxon>
        <taxon>Sordariomycetes</taxon>
        <taxon>Hypocreomycetidae</taxon>
        <taxon>Hypocreales</taxon>
        <taxon>Nectriaceae</taxon>
        <taxon>Fusarium</taxon>
        <taxon>Fusarium decemcellulare species complex</taxon>
    </lineage>
</organism>
<evidence type="ECO:0000313" key="5">
    <source>
        <dbReference type="EMBL" id="KAF4467965.1"/>
    </source>
</evidence>
<evidence type="ECO:0000256" key="4">
    <source>
        <dbReference type="ARBA" id="ARBA00023033"/>
    </source>
</evidence>
<gene>
    <name evidence="5" type="ORF">FALBO_5158</name>
</gene>
<dbReference type="PANTHER" id="PTHR30011:SF16">
    <property type="entry name" value="C2H2 FINGER DOMAIN TRANSCRIPTION FACTOR (EUROFUNG)-RELATED"/>
    <property type="match status" value="1"/>
</dbReference>
<name>A0A8H4LE35_9HYPO</name>
<dbReference type="EMBL" id="JAADYS010000678">
    <property type="protein sequence ID" value="KAF4467965.1"/>
    <property type="molecule type" value="Genomic_DNA"/>
</dbReference>
<evidence type="ECO:0000256" key="3">
    <source>
        <dbReference type="ARBA" id="ARBA00023002"/>
    </source>
</evidence>
<keyword evidence="2" id="KW-0288">FMN</keyword>
<dbReference type="AlphaFoldDB" id="A0A8H4LE35"/>
<dbReference type="InterPro" id="IPR036661">
    <property type="entry name" value="Luciferase-like_sf"/>
</dbReference>
<dbReference type="Gene3D" id="3.20.20.30">
    <property type="entry name" value="Luciferase-like domain"/>
    <property type="match status" value="1"/>
</dbReference>
<comment type="caution">
    <text evidence="5">The sequence shown here is derived from an EMBL/GenBank/DDBJ whole genome shotgun (WGS) entry which is preliminary data.</text>
</comment>